<feature type="transmembrane region" description="Helical" evidence="1">
    <location>
        <begin position="12"/>
        <end position="30"/>
    </location>
</feature>
<proteinExistence type="predicted"/>
<feature type="transmembrane region" description="Helical" evidence="1">
    <location>
        <begin position="87"/>
        <end position="109"/>
    </location>
</feature>
<evidence type="ECO:0000313" key="2">
    <source>
        <dbReference type="EMBL" id="QIK63369.1"/>
    </source>
</evidence>
<dbReference type="Proteomes" id="UP000502677">
    <property type="component" value="Chromosome"/>
</dbReference>
<evidence type="ECO:0000313" key="3">
    <source>
        <dbReference type="Proteomes" id="UP000502677"/>
    </source>
</evidence>
<dbReference type="RefSeq" id="WP_166291404.1">
    <property type="nucleotide sequence ID" value="NZ_CP049863.1"/>
</dbReference>
<dbReference type="KEGG" id="lvi:G7068_09290"/>
<gene>
    <name evidence="2" type="ORF">G7068_09290</name>
</gene>
<protein>
    <submittedName>
        <fullName evidence="2">Uncharacterized protein</fullName>
    </submittedName>
</protein>
<keyword evidence="1" id="KW-0812">Transmembrane</keyword>
<organism evidence="2 3">
    <name type="scientific">Leucobacter viscericola</name>
    <dbReference type="NCBI Taxonomy" id="2714935"/>
    <lineage>
        <taxon>Bacteria</taxon>
        <taxon>Bacillati</taxon>
        <taxon>Actinomycetota</taxon>
        <taxon>Actinomycetes</taxon>
        <taxon>Micrococcales</taxon>
        <taxon>Microbacteriaceae</taxon>
        <taxon>Leucobacter</taxon>
    </lineage>
</organism>
<dbReference type="EMBL" id="CP049863">
    <property type="protein sequence ID" value="QIK63369.1"/>
    <property type="molecule type" value="Genomic_DNA"/>
</dbReference>
<accession>A0A6G7XG02</accession>
<reference evidence="2 3" key="1">
    <citation type="submission" date="2020-03" db="EMBL/GenBank/DDBJ databases">
        <title>Leucobacter sp. nov., isolated from beetles.</title>
        <authorList>
            <person name="Hyun D.-W."/>
            <person name="Bae J.-W."/>
        </authorList>
    </citation>
    <scope>NUCLEOTIDE SEQUENCE [LARGE SCALE GENOMIC DNA]</scope>
    <source>
        <strain evidence="2 3">HDW9C</strain>
    </source>
</reference>
<sequence length="126" mass="13841">MEEINPRDRIVFWVFASIGVLVMSVAWTYYGMAQQEAESDQGKALSANTTMEGTGELMGGVPLLIVHALGLVILLRLGWLGWRRWGLLFGLTAVLIASVIGVVVAQILFGGELFEIGVGRYYREIP</sequence>
<evidence type="ECO:0000256" key="1">
    <source>
        <dbReference type="SAM" id="Phobius"/>
    </source>
</evidence>
<dbReference type="AlphaFoldDB" id="A0A6G7XG02"/>
<keyword evidence="1" id="KW-0472">Membrane</keyword>
<name>A0A6G7XG02_9MICO</name>
<keyword evidence="1" id="KW-1133">Transmembrane helix</keyword>
<feature type="transmembrane region" description="Helical" evidence="1">
    <location>
        <begin position="57"/>
        <end position="75"/>
    </location>
</feature>
<keyword evidence="3" id="KW-1185">Reference proteome</keyword>